<dbReference type="EMBL" id="CP035493">
    <property type="protein sequence ID" value="QAY68914.1"/>
    <property type="molecule type" value="Genomic_DNA"/>
</dbReference>
<name>A0A4P6F0G3_9MICO</name>
<feature type="transmembrane region" description="Helical" evidence="1">
    <location>
        <begin position="254"/>
        <end position="276"/>
    </location>
</feature>
<evidence type="ECO:0000313" key="2">
    <source>
        <dbReference type="EMBL" id="QAY68914.1"/>
    </source>
</evidence>
<feature type="transmembrane region" description="Helical" evidence="1">
    <location>
        <begin position="134"/>
        <end position="155"/>
    </location>
</feature>
<feature type="transmembrane region" description="Helical" evidence="1">
    <location>
        <begin position="232"/>
        <end position="249"/>
    </location>
</feature>
<feature type="transmembrane region" description="Helical" evidence="1">
    <location>
        <begin position="335"/>
        <end position="354"/>
    </location>
</feature>
<accession>A0A4P6F0G3</accession>
<keyword evidence="3" id="KW-1185">Reference proteome</keyword>
<proteinExistence type="predicted"/>
<keyword evidence="1" id="KW-0472">Membrane</keyword>
<gene>
    <name evidence="2" type="ORF">ET471_01695</name>
</gene>
<organism evidence="2 3">
    <name type="scientific">Xylanimonas protaetiae</name>
    <dbReference type="NCBI Taxonomy" id="2509457"/>
    <lineage>
        <taxon>Bacteria</taxon>
        <taxon>Bacillati</taxon>
        <taxon>Actinomycetota</taxon>
        <taxon>Actinomycetes</taxon>
        <taxon>Micrococcales</taxon>
        <taxon>Promicromonosporaceae</taxon>
        <taxon>Xylanimonas</taxon>
    </lineage>
</organism>
<feature type="transmembrane region" description="Helical" evidence="1">
    <location>
        <begin position="162"/>
        <end position="179"/>
    </location>
</feature>
<feature type="transmembrane region" description="Helical" evidence="1">
    <location>
        <begin position="361"/>
        <end position="383"/>
    </location>
</feature>
<evidence type="ECO:0000313" key="3">
    <source>
        <dbReference type="Proteomes" id="UP000292118"/>
    </source>
</evidence>
<dbReference type="InterPro" id="IPR018674">
    <property type="entry name" value="DUF2142_membrane"/>
</dbReference>
<dbReference type="AlphaFoldDB" id="A0A4P6F0G3"/>
<sequence length="511" mass="54135">MGSKLGRGRVTRVTAGLALIAAALLTVVAWSTSSPVGSFPDEDFHLASIWCPSLTGEVCNVNHPTTGRTEVEIPKRLRQPWFCYGVSTDESAACSFDVGDGTEWWGRVNDGEYLGIYYTVLHNLVGPNVFRSVVAIRLFNGTLAVLLIGAIAALLPQGGRRWMALSVLPVSVPFVVSLISSVNPSSWAVSGTIAAWFSLNGALRAPERWRRVALGSLGIVGAAMAAVARADAAAFLVVMLCAVVALNFYRSRRWVIPAVCAVAVVILAAIGFLGAANSGSIQSGFGSHPIGSGEVDPATGLPMPPYSRLLSTLFALPAIQLEFFSQLAQGVQAPSLVYVFMVATAGGVFFAGLRTMNLRKAVALSGTMLVYVAIPIYFLQLSSGYQSRYTLPLVPVILAIAVSRAADSGWSIRLTRTQAASAYILIVVAHSVALHTFIRRYVTGLDVLQLNLNAQVEWWHAGPSPMATWLVGSLAFAALGFPLVHGSGRQAPGGDVAGEKALRLPATESVR</sequence>
<keyword evidence="1" id="KW-1133">Transmembrane helix</keyword>
<evidence type="ECO:0000256" key="1">
    <source>
        <dbReference type="SAM" id="Phobius"/>
    </source>
</evidence>
<feature type="transmembrane region" description="Helical" evidence="1">
    <location>
        <begin position="389"/>
        <end position="407"/>
    </location>
</feature>
<keyword evidence="1" id="KW-0812">Transmembrane</keyword>
<dbReference type="RefSeq" id="WP_129186315.1">
    <property type="nucleotide sequence ID" value="NZ_CP035493.1"/>
</dbReference>
<feature type="transmembrane region" description="Helical" evidence="1">
    <location>
        <begin position="466"/>
        <end position="484"/>
    </location>
</feature>
<feature type="transmembrane region" description="Helical" evidence="1">
    <location>
        <begin position="419"/>
        <end position="438"/>
    </location>
</feature>
<protein>
    <submittedName>
        <fullName evidence="2">DUF2142 domain-containing protein</fullName>
    </submittedName>
</protein>
<dbReference type="OrthoDB" id="3266966at2"/>
<dbReference type="KEGG" id="xya:ET471_01695"/>
<reference evidence="2 3" key="1">
    <citation type="submission" date="2019-01" db="EMBL/GenBank/DDBJ databases">
        <title>Genome sequencing of strain FW10M-9.</title>
        <authorList>
            <person name="Heo J."/>
            <person name="Kim S.-J."/>
            <person name="Kim J.-S."/>
            <person name="Hong S.-B."/>
            <person name="Kwon S.-W."/>
        </authorList>
    </citation>
    <scope>NUCLEOTIDE SEQUENCE [LARGE SCALE GENOMIC DNA]</scope>
    <source>
        <strain evidence="2 3">FW10M-9</strain>
    </source>
</reference>
<dbReference type="Proteomes" id="UP000292118">
    <property type="component" value="Chromosome"/>
</dbReference>
<dbReference type="Pfam" id="PF09913">
    <property type="entry name" value="DUF2142"/>
    <property type="match status" value="1"/>
</dbReference>